<sequence length="78" mass="9183">MIQKYFYTQQHCQHLCNELTLHSKGHEHEDTAHHHEQSFGSSTRLDIPNFSFKGQGGNFFYHHQGEEVPTRGWTERSV</sequence>
<accession>A0AAV4U0H4</accession>
<keyword evidence="2" id="KW-1185">Reference proteome</keyword>
<name>A0AAV4U0H4_CAEEX</name>
<dbReference type="AlphaFoldDB" id="A0AAV4U0H4"/>
<organism evidence="1 2">
    <name type="scientific">Caerostris extrusa</name>
    <name type="common">Bark spider</name>
    <name type="synonym">Caerostris bankana</name>
    <dbReference type="NCBI Taxonomy" id="172846"/>
    <lineage>
        <taxon>Eukaryota</taxon>
        <taxon>Metazoa</taxon>
        <taxon>Ecdysozoa</taxon>
        <taxon>Arthropoda</taxon>
        <taxon>Chelicerata</taxon>
        <taxon>Arachnida</taxon>
        <taxon>Araneae</taxon>
        <taxon>Araneomorphae</taxon>
        <taxon>Entelegynae</taxon>
        <taxon>Araneoidea</taxon>
        <taxon>Araneidae</taxon>
        <taxon>Caerostris</taxon>
    </lineage>
</organism>
<dbReference type="EMBL" id="BPLR01012085">
    <property type="protein sequence ID" value="GIY51237.1"/>
    <property type="molecule type" value="Genomic_DNA"/>
</dbReference>
<evidence type="ECO:0000313" key="1">
    <source>
        <dbReference type="EMBL" id="GIY51237.1"/>
    </source>
</evidence>
<evidence type="ECO:0000313" key="2">
    <source>
        <dbReference type="Proteomes" id="UP001054945"/>
    </source>
</evidence>
<comment type="caution">
    <text evidence="1">The sequence shown here is derived from an EMBL/GenBank/DDBJ whole genome shotgun (WGS) entry which is preliminary data.</text>
</comment>
<gene>
    <name evidence="1" type="ORF">CEXT_261331</name>
</gene>
<dbReference type="Proteomes" id="UP001054945">
    <property type="component" value="Unassembled WGS sequence"/>
</dbReference>
<reference evidence="1 2" key="1">
    <citation type="submission" date="2021-06" db="EMBL/GenBank/DDBJ databases">
        <title>Caerostris extrusa draft genome.</title>
        <authorList>
            <person name="Kono N."/>
            <person name="Arakawa K."/>
        </authorList>
    </citation>
    <scope>NUCLEOTIDE SEQUENCE [LARGE SCALE GENOMIC DNA]</scope>
</reference>
<proteinExistence type="predicted"/>
<evidence type="ECO:0008006" key="3">
    <source>
        <dbReference type="Google" id="ProtNLM"/>
    </source>
</evidence>
<protein>
    <recommendedName>
        <fullName evidence="3">Alpha-type protein kinase domain-containing protein</fullName>
    </recommendedName>
</protein>